<dbReference type="GO" id="GO:0046921">
    <property type="term" value="F:alpha-(1-&gt;6)-fucosyltransferase activity"/>
    <property type="evidence" value="ECO:0007669"/>
    <property type="project" value="TreeGrafter"/>
</dbReference>
<feature type="region of interest" description="Disordered" evidence="1">
    <location>
        <begin position="186"/>
        <end position="212"/>
    </location>
</feature>
<evidence type="ECO:0000313" key="4">
    <source>
        <dbReference type="Proteomes" id="UP000265515"/>
    </source>
</evidence>
<dbReference type="Proteomes" id="UP000265515">
    <property type="component" value="Unassembled WGS sequence"/>
</dbReference>
<evidence type="ECO:0008006" key="5">
    <source>
        <dbReference type="Google" id="ProtNLM"/>
    </source>
</evidence>
<keyword evidence="4" id="KW-1185">Reference proteome</keyword>
<evidence type="ECO:0000256" key="2">
    <source>
        <dbReference type="SAM" id="Phobius"/>
    </source>
</evidence>
<name>A0A388MEB6_CHABU</name>
<dbReference type="PANTHER" id="PTHR13132:SF29">
    <property type="entry name" value="ALPHA-(1,6)-FUCOSYLTRANSFERASE"/>
    <property type="match status" value="1"/>
</dbReference>
<protein>
    <recommendedName>
        <fullName evidence="5">GT23 domain-containing protein</fullName>
    </recommendedName>
</protein>
<organism evidence="3 4">
    <name type="scientific">Chara braunii</name>
    <name type="common">Braun's stonewort</name>
    <dbReference type="NCBI Taxonomy" id="69332"/>
    <lineage>
        <taxon>Eukaryota</taxon>
        <taxon>Viridiplantae</taxon>
        <taxon>Streptophyta</taxon>
        <taxon>Charophyceae</taxon>
        <taxon>Charales</taxon>
        <taxon>Characeae</taxon>
        <taxon>Chara</taxon>
    </lineage>
</organism>
<dbReference type="AlphaFoldDB" id="A0A388MEB6"/>
<keyword evidence="2" id="KW-1133">Transmembrane helix</keyword>
<feature type="compositionally biased region" description="Low complexity" evidence="1">
    <location>
        <begin position="194"/>
        <end position="209"/>
    </location>
</feature>
<sequence>MTMKSRRGKRFIRPGCCNPYAWRPVGPGGKRALFCALGVFVILVFCSTPFYSTPFEWCCKDRDRNRPGVTGIMRESPPSRREDVLAWVGGLMGRCFTNNGTSRCQGSQKGCSGDGIASAAAGGGGGGGGGGSTRYHQHVSDEKMEEAVNALKQGWETTVLRPVETGGLMSGDPYRMRPPNGVVPPAAVQAEGNSTPDPLSLSSRPSPDTNSSMLDRLLAFGVPHGPHIEDCGRLARIRRELDSRRADGSLPIWAEGAGLGSVEQDQALETGWIDREEEAFYINRTAMAGPYPPWVVGSDEENLILTRRVQHDLWMHQHPRNCSDPSVKFLIMDFGPIQYFGTGAQLNRMMGALAVAVSTGRVLVTVGFDRANHDGCKGRHRSNWSCYFAPETSLLCRMRALFLWRRSRRGHEDAVMTMSFEEKTGLFFPNLPRNWGEPWFYMEKTDQIEGKVIAQTKVDPTFWWRSQALRYMMRYQSEYLCRLLNDVRHEMFGDMVAREVIETGLYDEIFFPGTGRNMQSVREGAGSPAAPSQSDLVRRRTNQPNPSPAAAGPHHFAGTLAQRRWNLAVSRKLLQRHIRKKRPYVNEAQRKGRILLMELGDDDDLTFDKILDFKDVERGLSPVDHAQDKTLKSSANEPMPESSEWSKDMSQFAQSLYHKQDPYRELLRNDSLQSTLWFQSKPYVPRPLVSVHVRMGDKASEMRIATFEEYMKLAEDVRREFPQTKYIWLSSEMQEVIDNSKNYTTWTFFYTRVKRQTGTEAMYNYEAEVGWETSTKNAFVNLIIASEADFFVGALGSTWCLILDELRSTNGRISAGYLTVNRDRYW</sequence>
<evidence type="ECO:0000313" key="3">
    <source>
        <dbReference type="EMBL" id="GBG92853.1"/>
    </source>
</evidence>
<keyword evidence="2" id="KW-0812">Transmembrane</keyword>
<dbReference type="EMBL" id="BFEA01001150">
    <property type="protein sequence ID" value="GBG92853.1"/>
    <property type="molecule type" value="Genomic_DNA"/>
</dbReference>
<comment type="caution">
    <text evidence="3">The sequence shown here is derived from an EMBL/GenBank/DDBJ whole genome shotgun (WGS) entry which is preliminary data.</text>
</comment>
<accession>A0A388MEB6</accession>
<proteinExistence type="predicted"/>
<dbReference type="GO" id="GO:0006487">
    <property type="term" value="P:protein N-linked glycosylation"/>
    <property type="evidence" value="ECO:0007669"/>
    <property type="project" value="TreeGrafter"/>
</dbReference>
<reference evidence="3 4" key="1">
    <citation type="journal article" date="2018" name="Cell">
        <title>The Chara Genome: Secondary Complexity and Implications for Plant Terrestrialization.</title>
        <authorList>
            <person name="Nishiyama T."/>
            <person name="Sakayama H."/>
            <person name="Vries J.D."/>
            <person name="Buschmann H."/>
            <person name="Saint-Marcoux D."/>
            <person name="Ullrich K.K."/>
            <person name="Haas F.B."/>
            <person name="Vanderstraeten L."/>
            <person name="Becker D."/>
            <person name="Lang D."/>
            <person name="Vosolsobe S."/>
            <person name="Rombauts S."/>
            <person name="Wilhelmsson P.K.I."/>
            <person name="Janitza P."/>
            <person name="Kern R."/>
            <person name="Heyl A."/>
            <person name="Rumpler F."/>
            <person name="Villalobos L.I.A.C."/>
            <person name="Clay J.M."/>
            <person name="Skokan R."/>
            <person name="Toyoda A."/>
            <person name="Suzuki Y."/>
            <person name="Kagoshima H."/>
            <person name="Schijlen E."/>
            <person name="Tajeshwar N."/>
            <person name="Catarino B."/>
            <person name="Hetherington A.J."/>
            <person name="Saltykova A."/>
            <person name="Bonnot C."/>
            <person name="Breuninger H."/>
            <person name="Symeonidi A."/>
            <person name="Radhakrishnan G.V."/>
            <person name="Van Nieuwerburgh F."/>
            <person name="Deforce D."/>
            <person name="Chang C."/>
            <person name="Karol K.G."/>
            <person name="Hedrich R."/>
            <person name="Ulvskov P."/>
            <person name="Glockner G."/>
            <person name="Delwiche C.F."/>
            <person name="Petrasek J."/>
            <person name="Van de Peer Y."/>
            <person name="Friml J."/>
            <person name="Beilby M."/>
            <person name="Dolan L."/>
            <person name="Kohara Y."/>
            <person name="Sugano S."/>
            <person name="Fujiyama A."/>
            <person name="Delaux P.-M."/>
            <person name="Quint M."/>
            <person name="TheiBen G."/>
            <person name="Hagemann M."/>
            <person name="Harholt J."/>
            <person name="Dunand C."/>
            <person name="Zachgo S."/>
            <person name="Langdale J."/>
            <person name="Maumus F."/>
            <person name="Straeten D.V.D."/>
            <person name="Gould S.B."/>
            <person name="Rensing S.A."/>
        </authorList>
    </citation>
    <scope>NUCLEOTIDE SEQUENCE [LARGE SCALE GENOMIC DNA]</scope>
    <source>
        <strain evidence="3 4">S276</strain>
    </source>
</reference>
<dbReference type="OrthoDB" id="2014825at2759"/>
<dbReference type="STRING" id="69332.A0A388MEB6"/>
<feature type="region of interest" description="Disordered" evidence="1">
    <location>
        <begin position="520"/>
        <end position="554"/>
    </location>
</feature>
<feature type="transmembrane region" description="Helical" evidence="2">
    <location>
        <begin position="32"/>
        <end position="51"/>
    </location>
</feature>
<evidence type="ECO:0000256" key="1">
    <source>
        <dbReference type="SAM" id="MobiDB-lite"/>
    </source>
</evidence>
<keyword evidence="2" id="KW-0472">Membrane</keyword>
<dbReference type="Gramene" id="GBG92853">
    <property type="protein sequence ID" value="GBG92853"/>
    <property type="gene ID" value="CBR_g57532"/>
</dbReference>
<gene>
    <name evidence="3" type="ORF">CBR_g57532</name>
</gene>
<feature type="region of interest" description="Disordered" evidence="1">
    <location>
        <begin position="624"/>
        <end position="645"/>
    </location>
</feature>
<dbReference type="Gene3D" id="3.40.50.11350">
    <property type="match status" value="1"/>
</dbReference>
<dbReference type="PANTHER" id="PTHR13132">
    <property type="entry name" value="ALPHA- 1,6 -FUCOSYLTRANSFERASE"/>
    <property type="match status" value="1"/>
</dbReference>